<comment type="catalytic activity">
    <reaction evidence="7 9">
        <text>4 Fe(2+) + O2 + 6 H2O = 4 iron(III) oxide-hydroxide + 12 H(+)</text>
        <dbReference type="Rhea" id="RHEA:11972"/>
        <dbReference type="ChEBI" id="CHEBI:15377"/>
        <dbReference type="ChEBI" id="CHEBI:15378"/>
        <dbReference type="ChEBI" id="CHEBI:15379"/>
        <dbReference type="ChEBI" id="CHEBI:29033"/>
        <dbReference type="ChEBI" id="CHEBI:78619"/>
        <dbReference type="EC" id="1.16.3.2"/>
    </reaction>
</comment>
<dbReference type="InterPro" id="IPR012347">
    <property type="entry name" value="Ferritin-like"/>
</dbReference>
<evidence type="ECO:0000256" key="3">
    <source>
        <dbReference type="ARBA" id="ARBA00022434"/>
    </source>
</evidence>
<comment type="similarity">
    <text evidence="2 9">Belongs to the ferritin family. Prokaryotic subfamily.</text>
</comment>
<comment type="function">
    <text evidence="1 9">Iron-storage protein.</text>
</comment>
<evidence type="ECO:0000256" key="6">
    <source>
        <dbReference type="ARBA" id="ARBA00023004"/>
    </source>
</evidence>
<dbReference type="OrthoDB" id="9801481at2"/>
<dbReference type="GO" id="GO:0006879">
    <property type="term" value="P:intracellular iron ion homeostasis"/>
    <property type="evidence" value="ECO:0007669"/>
    <property type="project" value="UniProtKB-KW"/>
</dbReference>
<evidence type="ECO:0000313" key="12">
    <source>
        <dbReference type="Proteomes" id="UP000190140"/>
    </source>
</evidence>
<dbReference type="InterPro" id="IPR001519">
    <property type="entry name" value="Ferritin"/>
</dbReference>
<evidence type="ECO:0000256" key="1">
    <source>
        <dbReference type="ARBA" id="ARBA00002485"/>
    </source>
</evidence>
<evidence type="ECO:0000256" key="7">
    <source>
        <dbReference type="ARBA" id="ARBA00048035"/>
    </source>
</evidence>
<keyword evidence="4 8" id="KW-0479">Metal-binding</keyword>
<gene>
    <name evidence="11" type="primary">ftn</name>
    <name evidence="11" type="ORF">CLOTH_14320</name>
</gene>
<dbReference type="InterPro" id="IPR041719">
    <property type="entry name" value="Ferritin_prok"/>
</dbReference>
<comment type="caution">
    <text evidence="11">The sequence shown here is derived from an EMBL/GenBank/DDBJ whole genome shotgun (WGS) entry which is preliminary data.</text>
</comment>
<evidence type="ECO:0000313" key="11">
    <source>
        <dbReference type="EMBL" id="OPJ55374.1"/>
    </source>
</evidence>
<keyword evidence="9" id="KW-0963">Cytoplasm</keyword>
<feature type="binding site" evidence="8">
    <location>
        <position position="127"/>
    </location>
    <ligand>
        <name>Fe cation</name>
        <dbReference type="ChEBI" id="CHEBI:24875"/>
        <label>1</label>
    </ligand>
</feature>
<dbReference type="CDD" id="cd01055">
    <property type="entry name" value="Nonheme_Ferritin"/>
    <property type="match status" value="1"/>
</dbReference>
<feature type="domain" description="Ferritin-like diiron" evidence="10">
    <location>
        <begin position="1"/>
        <end position="145"/>
    </location>
</feature>
<dbReference type="Proteomes" id="UP000190140">
    <property type="component" value="Unassembled WGS sequence"/>
</dbReference>
<protein>
    <recommendedName>
        <fullName evidence="9">Ferritin</fullName>
        <ecNumber evidence="9">1.16.3.2</ecNumber>
    </recommendedName>
</protein>
<evidence type="ECO:0000256" key="2">
    <source>
        <dbReference type="ARBA" id="ARBA00006950"/>
    </source>
</evidence>
<evidence type="ECO:0000256" key="9">
    <source>
        <dbReference type="RuleBase" id="RU361145"/>
    </source>
</evidence>
<feature type="binding site" evidence="8">
    <location>
        <position position="94"/>
    </location>
    <ligand>
        <name>Fe cation</name>
        <dbReference type="ChEBI" id="CHEBI:24875"/>
        <label>1</label>
    </ligand>
</feature>
<dbReference type="GO" id="GO:0005829">
    <property type="term" value="C:cytosol"/>
    <property type="evidence" value="ECO:0007669"/>
    <property type="project" value="TreeGrafter"/>
</dbReference>
<keyword evidence="6 8" id="KW-0408">Iron</keyword>
<dbReference type="AlphaFoldDB" id="A0A1V4I654"/>
<feature type="binding site" evidence="8">
    <location>
        <position position="53"/>
    </location>
    <ligand>
        <name>Fe cation</name>
        <dbReference type="ChEBI" id="CHEBI:24875"/>
        <label>1</label>
    </ligand>
</feature>
<accession>A0A1V4I654</accession>
<keyword evidence="5 11" id="KW-0560">Oxidoreductase</keyword>
<dbReference type="GO" id="GO:0004322">
    <property type="term" value="F:ferroxidase activity"/>
    <property type="evidence" value="ECO:0007669"/>
    <property type="project" value="TreeGrafter"/>
</dbReference>
<sequence length="169" mass="19563">MASEKMIKALNEQLFKELHSEYFYISMEAYFSSQNLDGFANFFNVQAQEEKAHAYKIFNYIHRIGGKVELQAIPQPKINFESPQEVIQLALEHEKFITKSIHDILALAIDERDYTTSAFLQWYINEQAEEEESMDKILNKIKILKGDPAGMLMLDAELAKRVFVPIPAE</sequence>
<evidence type="ECO:0000256" key="4">
    <source>
        <dbReference type="ARBA" id="ARBA00022723"/>
    </source>
</evidence>
<dbReference type="InterPro" id="IPR009078">
    <property type="entry name" value="Ferritin-like_SF"/>
</dbReference>
<dbReference type="InterPro" id="IPR008331">
    <property type="entry name" value="Ferritin_DPS_dom"/>
</dbReference>
<evidence type="ECO:0000256" key="8">
    <source>
        <dbReference type="PIRSR" id="PIRSR601519-1"/>
    </source>
</evidence>
<dbReference type="GO" id="GO:0006826">
    <property type="term" value="P:iron ion transport"/>
    <property type="evidence" value="ECO:0007669"/>
    <property type="project" value="InterPro"/>
</dbReference>
<dbReference type="EC" id="1.16.3.2" evidence="9"/>
<proteinExistence type="inferred from homology"/>
<comment type="subcellular location">
    <subcellularLocation>
        <location evidence="9">Cytoplasm</location>
    </subcellularLocation>
</comment>
<keyword evidence="3 9" id="KW-0409">Iron storage</keyword>
<dbReference type="GO" id="GO:0008198">
    <property type="term" value="F:ferrous iron binding"/>
    <property type="evidence" value="ECO:0007669"/>
    <property type="project" value="TreeGrafter"/>
</dbReference>
<dbReference type="PANTHER" id="PTHR11431">
    <property type="entry name" value="FERRITIN"/>
    <property type="match status" value="1"/>
</dbReference>
<dbReference type="STRING" id="29349.CLOTH_14320"/>
<dbReference type="Pfam" id="PF00210">
    <property type="entry name" value="Ferritin"/>
    <property type="match status" value="1"/>
</dbReference>
<dbReference type="PROSITE" id="PS50905">
    <property type="entry name" value="FERRITIN_LIKE"/>
    <property type="match status" value="1"/>
</dbReference>
<dbReference type="InterPro" id="IPR009040">
    <property type="entry name" value="Ferritin-like_diiron"/>
</dbReference>
<keyword evidence="12" id="KW-1185">Reference proteome</keyword>
<feature type="binding site" evidence="8">
    <location>
        <position position="50"/>
    </location>
    <ligand>
        <name>Fe cation</name>
        <dbReference type="ChEBI" id="CHEBI:24875"/>
        <label>1</label>
    </ligand>
</feature>
<dbReference type="PANTHER" id="PTHR11431:SF127">
    <property type="entry name" value="BACTERIAL NON-HEME FERRITIN"/>
    <property type="match status" value="1"/>
</dbReference>
<dbReference type="FunFam" id="1.20.1260.10:FF:000001">
    <property type="entry name" value="Non-heme ferritin"/>
    <property type="match status" value="1"/>
</dbReference>
<evidence type="ECO:0000259" key="10">
    <source>
        <dbReference type="PROSITE" id="PS50905"/>
    </source>
</evidence>
<dbReference type="EMBL" id="MZGW01000005">
    <property type="protein sequence ID" value="OPJ55374.1"/>
    <property type="molecule type" value="Genomic_DNA"/>
</dbReference>
<name>A0A1V4I654_9FIRM</name>
<feature type="binding site" evidence="8">
    <location>
        <position position="17"/>
    </location>
    <ligand>
        <name>Fe cation</name>
        <dbReference type="ChEBI" id="CHEBI:24875"/>
        <label>1</label>
    </ligand>
</feature>
<organism evidence="11 12">
    <name type="scientific">Alkalithermobacter paradoxus</name>
    <dbReference type="NCBI Taxonomy" id="29349"/>
    <lineage>
        <taxon>Bacteria</taxon>
        <taxon>Bacillati</taxon>
        <taxon>Bacillota</taxon>
        <taxon>Clostridia</taxon>
        <taxon>Peptostreptococcales</taxon>
        <taxon>Tepidibacteraceae</taxon>
        <taxon>Alkalithermobacter</taxon>
    </lineage>
</organism>
<dbReference type="Gene3D" id="1.20.1260.10">
    <property type="match status" value="1"/>
</dbReference>
<reference evidence="11 12" key="1">
    <citation type="submission" date="2017-03" db="EMBL/GenBank/DDBJ databases">
        <title>Genome sequence of Clostridium thermoalcaliphilum DSM 7309.</title>
        <authorList>
            <person name="Poehlein A."/>
            <person name="Daniel R."/>
        </authorList>
    </citation>
    <scope>NUCLEOTIDE SEQUENCE [LARGE SCALE GENOMIC DNA]</scope>
    <source>
        <strain evidence="11 12">DSM 7309</strain>
    </source>
</reference>
<evidence type="ECO:0000256" key="5">
    <source>
        <dbReference type="ARBA" id="ARBA00023002"/>
    </source>
</evidence>
<dbReference type="GO" id="GO:0042802">
    <property type="term" value="F:identical protein binding"/>
    <property type="evidence" value="ECO:0007669"/>
    <property type="project" value="UniProtKB-ARBA"/>
</dbReference>
<dbReference type="SUPFAM" id="SSF47240">
    <property type="entry name" value="Ferritin-like"/>
    <property type="match status" value="1"/>
</dbReference>
<dbReference type="RefSeq" id="WP_079412540.1">
    <property type="nucleotide sequence ID" value="NZ_MZGW01000005.1"/>
</dbReference>
<dbReference type="GO" id="GO:0008199">
    <property type="term" value="F:ferric iron binding"/>
    <property type="evidence" value="ECO:0007669"/>
    <property type="project" value="InterPro"/>
</dbReference>